<proteinExistence type="predicted"/>
<dbReference type="eggNOG" id="ENOG503041Z">
    <property type="taxonomic scope" value="Bacteria"/>
</dbReference>
<feature type="region of interest" description="Disordered" evidence="1">
    <location>
        <begin position="106"/>
        <end position="128"/>
    </location>
</feature>
<feature type="compositionally biased region" description="Low complexity" evidence="1">
    <location>
        <begin position="110"/>
        <end position="119"/>
    </location>
</feature>
<comment type="caution">
    <text evidence="2">The sequence shown here is derived from an EMBL/GenBank/DDBJ whole genome shotgun (WGS) entry which is preliminary data.</text>
</comment>
<evidence type="ECO:0000313" key="2">
    <source>
        <dbReference type="EMBL" id="EOW80282.1"/>
    </source>
</evidence>
<dbReference type="STRING" id="1121865.OMW_01368"/>
<evidence type="ECO:0000313" key="3">
    <source>
        <dbReference type="Proteomes" id="UP000014113"/>
    </source>
</evidence>
<dbReference type="RefSeq" id="WP_016183509.1">
    <property type="nucleotide sequence ID" value="NZ_JXKI01000004.1"/>
</dbReference>
<dbReference type="EMBL" id="ASWJ01000009">
    <property type="protein sequence ID" value="EOW80282.1"/>
    <property type="molecule type" value="Genomic_DNA"/>
</dbReference>
<gene>
    <name evidence="2" type="ORF">I568_01982</name>
</gene>
<protein>
    <submittedName>
        <fullName evidence="2">Uncharacterized protein</fullName>
    </submittedName>
</protein>
<dbReference type="PATRIC" id="fig|1121865.3.peg.1329"/>
<dbReference type="AlphaFoldDB" id="S0KMT7"/>
<dbReference type="Proteomes" id="UP000014113">
    <property type="component" value="Unassembled WGS sequence"/>
</dbReference>
<accession>S0KMT7</accession>
<name>S0KMT7_9ENTE</name>
<reference evidence="2 3" key="1">
    <citation type="submission" date="2013-03" db="EMBL/GenBank/DDBJ databases">
        <title>The Genome Sequence of Enterococcus columbae ATCC_51263 (PacBio/Illumina hybrid assembly).</title>
        <authorList>
            <consortium name="The Broad Institute Genomics Platform"/>
            <consortium name="The Broad Institute Genome Sequencing Center for Infectious Disease"/>
            <person name="Earl A."/>
            <person name="Russ C."/>
            <person name="Gilmore M."/>
            <person name="Surin D."/>
            <person name="Walker B."/>
            <person name="Young S."/>
            <person name="Zeng Q."/>
            <person name="Gargeya S."/>
            <person name="Fitzgerald M."/>
            <person name="Haas B."/>
            <person name="Abouelleil A."/>
            <person name="Allen A.W."/>
            <person name="Alvarado L."/>
            <person name="Arachchi H.M."/>
            <person name="Berlin A.M."/>
            <person name="Chapman S.B."/>
            <person name="Gainer-Dewar J."/>
            <person name="Goldberg J."/>
            <person name="Griggs A."/>
            <person name="Gujja S."/>
            <person name="Hansen M."/>
            <person name="Howarth C."/>
            <person name="Imamovic A."/>
            <person name="Ireland A."/>
            <person name="Larimer J."/>
            <person name="McCowan C."/>
            <person name="Murphy C."/>
            <person name="Pearson M."/>
            <person name="Poon T.W."/>
            <person name="Priest M."/>
            <person name="Roberts A."/>
            <person name="Saif S."/>
            <person name="Shea T."/>
            <person name="Sisk P."/>
            <person name="Sykes S."/>
            <person name="Wortman J."/>
            <person name="Nusbaum C."/>
            <person name="Birren B."/>
        </authorList>
    </citation>
    <scope>NUCLEOTIDE SEQUENCE [LARGE SCALE GENOMIC DNA]</scope>
    <source>
        <strain evidence="2 3">ATCC 51263</strain>
    </source>
</reference>
<keyword evidence="3" id="KW-1185">Reference proteome</keyword>
<organism evidence="2 3">
    <name type="scientific">Enterococcus columbae DSM 7374 = ATCC 51263</name>
    <dbReference type="NCBI Taxonomy" id="1121865"/>
    <lineage>
        <taxon>Bacteria</taxon>
        <taxon>Bacillati</taxon>
        <taxon>Bacillota</taxon>
        <taxon>Bacilli</taxon>
        <taxon>Lactobacillales</taxon>
        <taxon>Enterococcaceae</taxon>
        <taxon>Enterococcus</taxon>
    </lineage>
</organism>
<evidence type="ECO:0000256" key="1">
    <source>
        <dbReference type="SAM" id="MobiDB-lite"/>
    </source>
</evidence>
<sequence>MSDKQKPTDNLIFFPNETLNSPFSQEDLADVFQTTLELAIYASMREKDYDRIVYYFDCLPPFEQNLLKHRNRECVAYHAEQILQSPQAQLVLAPLFASFLGQENQERTSETTTFETEAPPTDPLDTDTDPMLEIETFIASYQQTLRQKINLESLLQEATAIKPARQLKAIYLQTSYFDELCIQADELIRVRLKGETEHAKTQLSFGELVLKGNAKVVEQLNALQSLLDQPKQANPLAELGIIYRISLHYQNDQQQDYEIVEWPIGVFLNLAFHQIGQSDSQAFTLEFYPIQKLNSQQLFTLLSCELLKEVLELKLRETLTDYSQRKRWHVDELAFNQCIYRILHFIEKKALPVSALLQSYQLRLLAELKSTSLTHSWQLTDLKGNTYSLDRLKKAPNLLANCQFDFSACQKMYTMQPDQACNYCWHALCHLLLYAFN</sequence>